<protein>
    <submittedName>
        <fullName evidence="1">Uncharacterized protein</fullName>
    </submittedName>
</protein>
<comment type="caution">
    <text evidence="1">The sequence shown here is derived from an EMBL/GenBank/DDBJ whole genome shotgun (WGS) entry which is preliminary data.</text>
</comment>
<gene>
    <name evidence="1" type="ORF">LCGC14_1410390</name>
</gene>
<reference evidence="1" key="1">
    <citation type="journal article" date="2015" name="Nature">
        <title>Complex archaea that bridge the gap between prokaryotes and eukaryotes.</title>
        <authorList>
            <person name="Spang A."/>
            <person name="Saw J.H."/>
            <person name="Jorgensen S.L."/>
            <person name="Zaremba-Niedzwiedzka K."/>
            <person name="Martijn J."/>
            <person name="Lind A.E."/>
            <person name="van Eijk R."/>
            <person name="Schleper C."/>
            <person name="Guy L."/>
            <person name="Ettema T.J."/>
        </authorList>
    </citation>
    <scope>NUCLEOTIDE SEQUENCE</scope>
</reference>
<name>A0A0F9KFG5_9ZZZZ</name>
<evidence type="ECO:0000313" key="1">
    <source>
        <dbReference type="EMBL" id="KKM73441.1"/>
    </source>
</evidence>
<sequence>MDDRIREQMDHAIAQAWKALSGYKFLMLGYHAVRWVNYNKLFPLVDRLSNPFIDVVKLARSKKEKL</sequence>
<dbReference type="AlphaFoldDB" id="A0A0F9KFG5"/>
<proteinExistence type="predicted"/>
<organism evidence="1">
    <name type="scientific">marine sediment metagenome</name>
    <dbReference type="NCBI Taxonomy" id="412755"/>
    <lineage>
        <taxon>unclassified sequences</taxon>
        <taxon>metagenomes</taxon>
        <taxon>ecological metagenomes</taxon>
    </lineage>
</organism>
<dbReference type="EMBL" id="LAZR01009302">
    <property type="protein sequence ID" value="KKM73441.1"/>
    <property type="molecule type" value="Genomic_DNA"/>
</dbReference>
<accession>A0A0F9KFG5</accession>